<proteinExistence type="predicted"/>
<gene>
    <name evidence="1" type="ORF">FRX31_026890</name>
</gene>
<sequence>MVEAVSAKPLCLICPYSSQRQISFLLKTNFISLRPQNFHLSQCTKFQLLKPSNKSLQFSGFGFNLKSINNRNLWFHSNAYDVEQGGKMKGVVVDESEKAPGESTMPSKEGTDHPVWLSWLFGLFNLNKEALDHLLRLAWLIALAFGIYA</sequence>
<organism evidence="1 2">
    <name type="scientific">Thalictrum thalictroides</name>
    <name type="common">Rue-anemone</name>
    <name type="synonym">Anemone thalictroides</name>
    <dbReference type="NCBI Taxonomy" id="46969"/>
    <lineage>
        <taxon>Eukaryota</taxon>
        <taxon>Viridiplantae</taxon>
        <taxon>Streptophyta</taxon>
        <taxon>Embryophyta</taxon>
        <taxon>Tracheophyta</taxon>
        <taxon>Spermatophyta</taxon>
        <taxon>Magnoliopsida</taxon>
        <taxon>Ranunculales</taxon>
        <taxon>Ranunculaceae</taxon>
        <taxon>Thalictroideae</taxon>
        <taxon>Thalictrum</taxon>
    </lineage>
</organism>
<dbReference type="AlphaFoldDB" id="A0A7J6VFS0"/>
<accession>A0A7J6VFS0</accession>
<reference evidence="1 2" key="1">
    <citation type="submission" date="2020-06" db="EMBL/GenBank/DDBJ databases">
        <title>Transcriptomic and genomic resources for Thalictrum thalictroides and T. hernandezii: Facilitating candidate gene discovery in an emerging model plant lineage.</title>
        <authorList>
            <person name="Arias T."/>
            <person name="Riano-Pachon D.M."/>
            <person name="Di Stilio V.S."/>
        </authorList>
    </citation>
    <scope>NUCLEOTIDE SEQUENCE [LARGE SCALE GENOMIC DNA]</scope>
    <source>
        <strain evidence="2">cv. WT478/WT964</strain>
        <tissue evidence="1">Leaves</tissue>
    </source>
</reference>
<protein>
    <submittedName>
        <fullName evidence="1">Uncharacterized protein</fullName>
    </submittedName>
</protein>
<dbReference type="Proteomes" id="UP000554482">
    <property type="component" value="Unassembled WGS sequence"/>
</dbReference>
<evidence type="ECO:0000313" key="2">
    <source>
        <dbReference type="Proteomes" id="UP000554482"/>
    </source>
</evidence>
<comment type="caution">
    <text evidence="1">The sequence shown here is derived from an EMBL/GenBank/DDBJ whole genome shotgun (WGS) entry which is preliminary data.</text>
</comment>
<name>A0A7J6VFS0_THATH</name>
<evidence type="ECO:0000313" key="1">
    <source>
        <dbReference type="EMBL" id="KAF5183521.1"/>
    </source>
</evidence>
<dbReference type="EMBL" id="JABWDY010033295">
    <property type="protein sequence ID" value="KAF5183521.1"/>
    <property type="molecule type" value="Genomic_DNA"/>
</dbReference>
<keyword evidence="2" id="KW-1185">Reference proteome</keyword>